<protein>
    <submittedName>
        <fullName evidence="2">Uncharacterized protein</fullName>
    </submittedName>
</protein>
<organism evidence="2 3">
    <name type="scientific">Saxophila tyrrhenica</name>
    <dbReference type="NCBI Taxonomy" id="1690608"/>
    <lineage>
        <taxon>Eukaryota</taxon>
        <taxon>Fungi</taxon>
        <taxon>Dikarya</taxon>
        <taxon>Ascomycota</taxon>
        <taxon>Pezizomycotina</taxon>
        <taxon>Dothideomycetes</taxon>
        <taxon>Dothideomycetidae</taxon>
        <taxon>Mycosphaerellales</taxon>
        <taxon>Extremaceae</taxon>
        <taxon>Saxophila</taxon>
    </lineage>
</organism>
<dbReference type="AlphaFoldDB" id="A0AAV9P7X2"/>
<dbReference type="Proteomes" id="UP001337655">
    <property type="component" value="Unassembled WGS sequence"/>
</dbReference>
<reference evidence="2 3" key="1">
    <citation type="submission" date="2023-08" db="EMBL/GenBank/DDBJ databases">
        <title>Black Yeasts Isolated from many extreme environments.</title>
        <authorList>
            <person name="Coleine C."/>
            <person name="Stajich J.E."/>
            <person name="Selbmann L."/>
        </authorList>
    </citation>
    <scope>NUCLEOTIDE SEQUENCE [LARGE SCALE GENOMIC DNA]</scope>
    <source>
        <strain evidence="2 3">CCFEE 5935</strain>
    </source>
</reference>
<evidence type="ECO:0000313" key="2">
    <source>
        <dbReference type="EMBL" id="KAK5169141.1"/>
    </source>
</evidence>
<feature type="signal peptide" evidence="1">
    <location>
        <begin position="1"/>
        <end position="19"/>
    </location>
</feature>
<evidence type="ECO:0000313" key="3">
    <source>
        <dbReference type="Proteomes" id="UP001337655"/>
    </source>
</evidence>
<dbReference type="RefSeq" id="XP_064658607.1">
    <property type="nucleotide sequence ID" value="XM_064803692.1"/>
</dbReference>
<keyword evidence="3" id="KW-1185">Reference proteome</keyword>
<gene>
    <name evidence="2" type="ORF">LTR77_006450</name>
</gene>
<keyword evidence="1" id="KW-0732">Signal</keyword>
<evidence type="ECO:0000256" key="1">
    <source>
        <dbReference type="SAM" id="SignalP"/>
    </source>
</evidence>
<accession>A0AAV9P7X2</accession>
<proteinExistence type="predicted"/>
<dbReference type="GeneID" id="89927790"/>
<name>A0AAV9P7X2_9PEZI</name>
<comment type="caution">
    <text evidence="2">The sequence shown here is derived from an EMBL/GenBank/DDBJ whole genome shotgun (WGS) entry which is preliminary data.</text>
</comment>
<sequence length="191" mass="20783">MHAIASIALALASSVAVSAAPAPISKDGPPVGVTPNFKLWASGENLEHWAVVNAHVEAGRNVLEIQRPTAYTSNKSYIFGTPKDFNKGTGRLQYQLGGDVYTTVIETPEVGELTQVYTQAGGEGSKVFSIDQTRGGYLDVASNGEFNIFWACETEVQGEEVFTLWYGAGPTKKYLKEHKCESITLQTHKKW</sequence>
<dbReference type="EMBL" id="JAVRRT010000009">
    <property type="protein sequence ID" value="KAK5169141.1"/>
    <property type="molecule type" value="Genomic_DNA"/>
</dbReference>
<feature type="chain" id="PRO_5044012744" evidence="1">
    <location>
        <begin position="20"/>
        <end position="191"/>
    </location>
</feature>